<evidence type="ECO:0000313" key="8">
    <source>
        <dbReference type="Proteomes" id="UP000789359"/>
    </source>
</evidence>
<feature type="transmembrane region" description="Helical" evidence="6">
    <location>
        <begin position="102"/>
        <end position="121"/>
    </location>
</feature>
<dbReference type="InterPro" id="IPR022369">
    <property type="entry name" value="Integral_membrane_TerC_rswitch"/>
</dbReference>
<feature type="transmembrane region" description="Helical" evidence="6">
    <location>
        <begin position="6"/>
        <end position="25"/>
    </location>
</feature>
<protein>
    <submittedName>
        <fullName evidence="7">Membrane-bound redox modulator Alx</fullName>
    </submittedName>
</protein>
<dbReference type="Pfam" id="PF03741">
    <property type="entry name" value="TerC"/>
    <property type="match status" value="1"/>
</dbReference>
<evidence type="ECO:0000256" key="1">
    <source>
        <dbReference type="ARBA" id="ARBA00004141"/>
    </source>
</evidence>
<evidence type="ECO:0000313" key="7">
    <source>
        <dbReference type="EMBL" id="CAD7287321.1"/>
    </source>
</evidence>
<feature type="transmembrane region" description="Helical" evidence="6">
    <location>
        <begin position="37"/>
        <end position="57"/>
    </location>
</feature>
<dbReference type="EMBL" id="CAJHOE010000001">
    <property type="protein sequence ID" value="CAD7287321.1"/>
    <property type="molecule type" value="Genomic_DNA"/>
</dbReference>
<evidence type="ECO:0000256" key="4">
    <source>
        <dbReference type="ARBA" id="ARBA00022989"/>
    </source>
</evidence>
<feature type="transmembrane region" description="Helical" evidence="6">
    <location>
        <begin position="239"/>
        <end position="258"/>
    </location>
</feature>
<dbReference type="InterPro" id="IPR005496">
    <property type="entry name" value="Integral_membrane_TerC"/>
</dbReference>
<name>A0ABM8Q3J0_9BACT</name>
<feature type="transmembrane region" description="Helical" evidence="6">
    <location>
        <begin position="298"/>
        <end position="321"/>
    </location>
</feature>
<organism evidence="7 8">
    <name type="scientific">Campylobacter suis</name>
    <dbReference type="NCBI Taxonomy" id="2790657"/>
    <lineage>
        <taxon>Bacteria</taxon>
        <taxon>Pseudomonadati</taxon>
        <taxon>Campylobacterota</taxon>
        <taxon>Epsilonproteobacteria</taxon>
        <taxon>Campylobacterales</taxon>
        <taxon>Campylobacteraceae</taxon>
        <taxon>Campylobacter</taxon>
    </lineage>
</organism>
<feature type="transmembrane region" description="Helical" evidence="6">
    <location>
        <begin position="270"/>
        <end position="292"/>
    </location>
</feature>
<keyword evidence="8" id="KW-1185">Reference proteome</keyword>
<feature type="transmembrane region" description="Helical" evidence="6">
    <location>
        <begin position="208"/>
        <end position="233"/>
    </location>
</feature>
<comment type="caution">
    <text evidence="7">The sequence shown here is derived from an EMBL/GenBank/DDBJ whole genome shotgun (WGS) entry which is preliminary data.</text>
</comment>
<sequence length="325" mass="36639">MQYFSQTMVVFVVVVALCLLIDIFSHKKDEAISLKNASLFSLFWLSVSLCFAGYLYVVEGREFASLFLAGYALEEALSIDNLFVMMAIFKWFNIPEKYRHRVLYYGVLGAIFFRLVFVFIGTSLLSLSHWVEVIFTVIIAYTAVLMLKNDESQKSEGYSEHIAYRAVHKFFPVYPKLVGHKFFITRKYLTEVLNDSVAKKGAFIATPLFLALCVVELTDVMFAFDSVPAVIAISKEPLIVYSAMMFAVLGLRSLYFVLEALKNYLVHLEKAVIVLLFFIAFKLFMSAMSHIFGFGFEISAGASLSIVLGVLSCGVLASLIFKPKE</sequence>
<reference evidence="7 8" key="1">
    <citation type="submission" date="2020-11" db="EMBL/GenBank/DDBJ databases">
        <authorList>
            <person name="Peeters C."/>
        </authorList>
    </citation>
    <scope>NUCLEOTIDE SEQUENCE [LARGE SCALE GENOMIC DNA]</scope>
    <source>
        <strain evidence="7 8">LMG 8286</strain>
    </source>
</reference>
<dbReference type="RefSeq" id="WP_230056674.1">
    <property type="nucleotide sequence ID" value="NZ_CAJHOE010000001.1"/>
</dbReference>
<feature type="transmembrane region" description="Helical" evidence="6">
    <location>
        <begin position="127"/>
        <end position="147"/>
    </location>
</feature>
<dbReference type="Proteomes" id="UP000789359">
    <property type="component" value="Unassembled WGS sequence"/>
</dbReference>
<evidence type="ECO:0000256" key="6">
    <source>
        <dbReference type="SAM" id="Phobius"/>
    </source>
</evidence>
<dbReference type="PANTHER" id="PTHR30238">
    <property type="entry name" value="MEMBRANE BOUND PREDICTED REDOX MODULATOR"/>
    <property type="match status" value="1"/>
</dbReference>
<evidence type="ECO:0000256" key="2">
    <source>
        <dbReference type="ARBA" id="ARBA00007511"/>
    </source>
</evidence>
<comment type="similarity">
    <text evidence="2">Belongs to the TerC family.</text>
</comment>
<keyword evidence="4 6" id="KW-1133">Transmembrane helix</keyword>
<accession>A0ABM8Q3J0</accession>
<gene>
    <name evidence="7" type="primary">alx</name>
    <name evidence="7" type="ORF">LMG8286_00931</name>
</gene>
<feature type="transmembrane region" description="Helical" evidence="6">
    <location>
        <begin position="63"/>
        <end position="90"/>
    </location>
</feature>
<keyword evidence="5 6" id="KW-0472">Membrane</keyword>
<dbReference type="NCBIfam" id="TIGR03718">
    <property type="entry name" value="R_switched_Alx"/>
    <property type="match status" value="1"/>
</dbReference>
<proteinExistence type="inferred from homology"/>
<dbReference type="PANTHER" id="PTHR30238:SF0">
    <property type="entry name" value="THYLAKOID MEMBRANE PROTEIN TERC, CHLOROPLASTIC"/>
    <property type="match status" value="1"/>
</dbReference>
<evidence type="ECO:0000256" key="5">
    <source>
        <dbReference type="ARBA" id="ARBA00023136"/>
    </source>
</evidence>
<evidence type="ECO:0000256" key="3">
    <source>
        <dbReference type="ARBA" id="ARBA00022692"/>
    </source>
</evidence>
<keyword evidence="3 6" id="KW-0812">Transmembrane</keyword>
<comment type="subcellular location">
    <subcellularLocation>
        <location evidence="1">Membrane</location>
        <topology evidence="1">Multi-pass membrane protein</topology>
    </subcellularLocation>
</comment>